<protein>
    <submittedName>
        <fullName evidence="1">Uncharacterized protein</fullName>
    </submittedName>
</protein>
<reference evidence="1" key="1">
    <citation type="journal article" date="2015" name="Nature">
        <title>Complex archaea that bridge the gap between prokaryotes and eukaryotes.</title>
        <authorList>
            <person name="Spang A."/>
            <person name="Saw J.H."/>
            <person name="Jorgensen S.L."/>
            <person name="Zaremba-Niedzwiedzka K."/>
            <person name="Martijn J."/>
            <person name="Lind A.E."/>
            <person name="van Eijk R."/>
            <person name="Schleper C."/>
            <person name="Guy L."/>
            <person name="Ettema T.J."/>
        </authorList>
    </citation>
    <scope>NUCLEOTIDE SEQUENCE</scope>
</reference>
<dbReference type="AlphaFoldDB" id="A0A0F9MLV2"/>
<comment type="caution">
    <text evidence="1">The sequence shown here is derived from an EMBL/GenBank/DDBJ whole genome shotgun (WGS) entry which is preliminary data.</text>
</comment>
<name>A0A0F9MLV2_9ZZZZ</name>
<sequence>HNAVYWQREALALVTQLMPKAHIGRIETQLADVLITEALWGCMEMRDTFGCQINTRS</sequence>
<proteinExistence type="predicted"/>
<accession>A0A0F9MLV2</accession>
<organism evidence="1">
    <name type="scientific">marine sediment metagenome</name>
    <dbReference type="NCBI Taxonomy" id="412755"/>
    <lineage>
        <taxon>unclassified sequences</taxon>
        <taxon>metagenomes</taxon>
        <taxon>ecological metagenomes</taxon>
    </lineage>
</organism>
<evidence type="ECO:0000313" key="1">
    <source>
        <dbReference type="EMBL" id="KKN00337.1"/>
    </source>
</evidence>
<dbReference type="EMBL" id="LAZR01005389">
    <property type="protein sequence ID" value="KKN00337.1"/>
    <property type="molecule type" value="Genomic_DNA"/>
</dbReference>
<gene>
    <name evidence="1" type="ORF">LCGC14_1138920</name>
</gene>
<feature type="non-terminal residue" evidence="1">
    <location>
        <position position="1"/>
    </location>
</feature>